<evidence type="ECO:0000313" key="2">
    <source>
        <dbReference type="EMBL" id="EEW53081.1"/>
    </source>
</evidence>
<protein>
    <submittedName>
        <fullName evidence="2">Uncharacterized protein</fullName>
    </submittedName>
</protein>
<dbReference type="STRING" id="525309.HMPREF0494_1804"/>
<comment type="caution">
    <text evidence="2">The sequence shown here is derived from an EMBL/GenBank/DDBJ whole genome shotgun (WGS) entry which is preliminary data.</text>
</comment>
<gene>
    <name evidence="2" type="ORF">HMPREF0494_1804</name>
</gene>
<proteinExistence type="predicted"/>
<keyword evidence="1" id="KW-0472">Membrane</keyword>
<dbReference type="AlphaFoldDB" id="C8P910"/>
<sequence length="115" mass="12784">MIHTNAISASTIAGSANKNVNKLSLLKIFRMGILLLLIHCLRIVGIEFLILAKIHTATIQEHLPPLWIMLLGPIAAAIKRRFTHGLFDFLTSSLINSNHLPNLAEFNAVKLIKIR</sequence>
<dbReference type="Proteomes" id="UP000003675">
    <property type="component" value="Unassembled WGS sequence"/>
</dbReference>
<evidence type="ECO:0000256" key="1">
    <source>
        <dbReference type="SAM" id="Phobius"/>
    </source>
</evidence>
<keyword evidence="1" id="KW-0812">Transmembrane</keyword>
<organism evidence="2 3">
    <name type="scientific">Limosilactobacillus antri DSM 16041</name>
    <dbReference type="NCBI Taxonomy" id="525309"/>
    <lineage>
        <taxon>Bacteria</taxon>
        <taxon>Bacillati</taxon>
        <taxon>Bacillota</taxon>
        <taxon>Bacilli</taxon>
        <taxon>Lactobacillales</taxon>
        <taxon>Lactobacillaceae</taxon>
        <taxon>Limosilactobacillus</taxon>
    </lineage>
</organism>
<reference evidence="2 3" key="1">
    <citation type="submission" date="2009-09" db="EMBL/GenBank/DDBJ databases">
        <authorList>
            <person name="Qin X."/>
            <person name="Bachman B."/>
            <person name="Battles P."/>
            <person name="Bell A."/>
            <person name="Bess C."/>
            <person name="Bickham C."/>
            <person name="Chaboub L."/>
            <person name="Chen D."/>
            <person name="Coyle M."/>
            <person name="Deiros D.R."/>
            <person name="Dinh H."/>
            <person name="Forbes L."/>
            <person name="Fowler G."/>
            <person name="Francisco L."/>
            <person name="Fu Q."/>
            <person name="Gubbala S."/>
            <person name="Hale W."/>
            <person name="Han Y."/>
            <person name="Hemphill L."/>
            <person name="Highlander S.K."/>
            <person name="Hirani K."/>
            <person name="Hogues M."/>
            <person name="Jackson L."/>
            <person name="Jakkamsetti A."/>
            <person name="Javaid M."/>
            <person name="Jiang H."/>
            <person name="Korchina V."/>
            <person name="Kovar C."/>
            <person name="Lara F."/>
            <person name="Lee S."/>
            <person name="Mata R."/>
            <person name="Mathew T."/>
            <person name="Moen C."/>
            <person name="Morales K."/>
            <person name="Munidasa M."/>
            <person name="Nazareth L."/>
            <person name="Ngo R."/>
            <person name="Nguyen L."/>
            <person name="Okwuonu G."/>
            <person name="Ongeri F."/>
            <person name="Patil S."/>
            <person name="Petrosino J."/>
            <person name="Pham C."/>
            <person name="Pham P."/>
            <person name="Pu L.-L."/>
            <person name="Puazo M."/>
            <person name="Raj R."/>
            <person name="Reid J."/>
            <person name="Rouhana J."/>
            <person name="Saada N."/>
            <person name="Shang Y."/>
            <person name="Simmons D."/>
            <person name="Thornton R."/>
            <person name="Warren J."/>
            <person name="Weissenberger G."/>
            <person name="Zhang J."/>
            <person name="Zhang L."/>
            <person name="Zhou C."/>
            <person name="Zhu D."/>
            <person name="Muzny D."/>
            <person name="Worley K."/>
            <person name="Gibbs R."/>
        </authorList>
    </citation>
    <scope>NUCLEOTIDE SEQUENCE [LARGE SCALE GENOMIC DNA]</scope>
    <source>
        <strain evidence="2 3">DSM 16041</strain>
    </source>
</reference>
<keyword evidence="1" id="KW-1133">Transmembrane helix</keyword>
<dbReference type="EMBL" id="ACLL01000051">
    <property type="protein sequence ID" value="EEW53081.1"/>
    <property type="molecule type" value="Genomic_DNA"/>
</dbReference>
<evidence type="ECO:0000313" key="3">
    <source>
        <dbReference type="Proteomes" id="UP000003675"/>
    </source>
</evidence>
<accession>C8P910</accession>
<name>C8P910_9LACO</name>
<dbReference type="HOGENOM" id="CLU_2105800_0_0_9"/>
<feature type="transmembrane region" description="Helical" evidence="1">
    <location>
        <begin position="28"/>
        <end position="50"/>
    </location>
</feature>